<evidence type="ECO:0000313" key="2">
    <source>
        <dbReference type="Proteomes" id="UP000230233"/>
    </source>
</evidence>
<sequence length="71" mass="8098">MPMSTNQTPSPFCHHQLQIPGLLLLCLIKKAIKQESNSITRSKKFNLVCDLFSTVPPKNPLRTFMPHFNSM</sequence>
<keyword evidence="2" id="KW-1185">Reference proteome</keyword>
<evidence type="ECO:0000313" key="1">
    <source>
        <dbReference type="EMBL" id="PIC16290.1"/>
    </source>
</evidence>
<dbReference type="Proteomes" id="UP000230233">
    <property type="component" value="Chromosome X"/>
</dbReference>
<gene>
    <name evidence="1" type="primary">Cnig_chr_X.g22945</name>
    <name evidence="1" type="ORF">B9Z55_022945</name>
</gene>
<name>A0A2G5SMJ5_9PELO</name>
<dbReference type="EMBL" id="PDUG01000006">
    <property type="protein sequence ID" value="PIC16290.1"/>
    <property type="molecule type" value="Genomic_DNA"/>
</dbReference>
<accession>A0A2G5SMJ5</accession>
<dbReference type="AlphaFoldDB" id="A0A2G5SMJ5"/>
<protein>
    <submittedName>
        <fullName evidence="1">Uncharacterized protein</fullName>
    </submittedName>
</protein>
<comment type="caution">
    <text evidence="1">The sequence shown here is derived from an EMBL/GenBank/DDBJ whole genome shotgun (WGS) entry which is preliminary data.</text>
</comment>
<organism evidence="1 2">
    <name type="scientific">Caenorhabditis nigoni</name>
    <dbReference type="NCBI Taxonomy" id="1611254"/>
    <lineage>
        <taxon>Eukaryota</taxon>
        <taxon>Metazoa</taxon>
        <taxon>Ecdysozoa</taxon>
        <taxon>Nematoda</taxon>
        <taxon>Chromadorea</taxon>
        <taxon>Rhabditida</taxon>
        <taxon>Rhabditina</taxon>
        <taxon>Rhabditomorpha</taxon>
        <taxon>Rhabditoidea</taxon>
        <taxon>Rhabditidae</taxon>
        <taxon>Peloderinae</taxon>
        <taxon>Caenorhabditis</taxon>
    </lineage>
</organism>
<reference evidence="2" key="1">
    <citation type="submission" date="2017-10" db="EMBL/GenBank/DDBJ databases">
        <title>Rapid genome shrinkage in a self-fertile nematode reveals novel sperm competition proteins.</title>
        <authorList>
            <person name="Yin D."/>
            <person name="Schwarz E.M."/>
            <person name="Thomas C.G."/>
            <person name="Felde R.L."/>
            <person name="Korf I.F."/>
            <person name="Cutter A.D."/>
            <person name="Schartner C.M."/>
            <person name="Ralston E.J."/>
            <person name="Meyer B.J."/>
            <person name="Haag E.S."/>
        </authorList>
    </citation>
    <scope>NUCLEOTIDE SEQUENCE [LARGE SCALE GENOMIC DNA]</scope>
    <source>
        <strain evidence="2">JU1422</strain>
    </source>
</reference>
<proteinExistence type="predicted"/>